<organism evidence="4 5">
    <name type="scientific">Drouetiella hepatica Uher 2000/2452</name>
    <dbReference type="NCBI Taxonomy" id="904376"/>
    <lineage>
        <taxon>Bacteria</taxon>
        <taxon>Bacillati</taxon>
        <taxon>Cyanobacteriota</taxon>
        <taxon>Cyanophyceae</taxon>
        <taxon>Oculatellales</taxon>
        <taxon>Oculatellaceae</taxon>
        <taxon>Drouetiella</taxon>
    </lineage>
</organism>
<protein>
    <recommendedName>
        <fullName evidence="6">Calcium-binding protein</fullName>
    </recommendedName>
</protein>
<name>A0A951ULP0_9CYAN</name>
<sequence>MAKLTRAAQQSEQSDELNNQRIGTWVKNQAIDALDNNKPDTPDWRGSRRSDIFQGSDRDDTVFAGQGDDILITGGGSDLVFAGAGNDFILAEAGNDVVFGDLGDDSIFGQAGNDVLLGGVGLDTVNGGLGNDILVGGEGTDVLTGGLGNDRFVYNADSFRGAVFAPAANLINTSNLPPDAITDFSIADDQFTLVGSDLGLVNAAFQKGNSAQIAGNGNIIVLTDAFANAAAAAKAIQNNNNIQADAGVFVYFNVNLGVSRLVHSQDLGDGGSISVLANLTNQTGQNGITALNTFSANNFAVV</sequence>
<dbReference type="GO" id="GO:0005509">
    <property type="term" value="F:calcium ion binding"/>
    <property type="evidence" value="ECO:0007669"/>
    <property type="project" value="InterPro"/>
</dbReference>
<dbReference type="AlphaFoldDB" id="A0A951ULP0"/>
<feature type="compositionally biased region" description="Polar residues" evidence="3">
    <location>
        <begin position="7"/>
        <end position="21"/>
    </location>
</feature>
<accession>A0A951ULP0</accession>
<reference evidence="4" key="2">
    <citation type="journal article" date="2022" name="Microbiol. Resour. Announc.">
        <title>Metagenome Sequencing to Explore Phylogenomics of Terrestrial Cyanobacteria.</title>
        <authorList>
            <person name="Ward R.D."/>
            <person name="Stajich J.E."/>
            <person name="Johansen J.R."/>
            <person name="Huntemann M."/>
            <person name="Clum A."/>
            <person name="Foster B."/>
            <person name="Foster B."/>
            <person name="Roux S."/>
            <person name="Palaniappan K."/>
            <person name="Varghese N."/>
            <person name="Mukherjee S."/>
            <person name="Reddy T.B.K."/>
            <person name="Daum C."/>
            <person name="Copeland A."/>
            <person name="Chen I.A."/>
            <person name="Ivanova N.N."/>
            <person name="Kyrpides N.C."/>
            <person name="Shapiro N."/>
            <person name="Eloe-Fadrosh E.A."/>
            <person name="Pietrasiak N."/>
        </authorList>
    </citation>
    <scope>NUCLEOTIDE SEQUENCE</scope>
    <source>
        <strain evidence="4">UHER 2000/2452</strain>
    </source>
</reference>
<dbReference type="SUPFAM" id="SSF51120">
    <property type="entry name" value="beta-Roll"/>
    <property type="match status" value="1"/>
</dbReference>
<dbReference type="EMBL" id="JAHHHD010000003">
    <property type="protein sequence ID" value="MBW4657859.1"/>
    <property type="molecule type" value="Genomic_DNA"/>
</dbReference>
<dbReference type="Proteomes" id="UP000757435">
    <property type="component" value="Unassembled WGS sequence"/>
</dbReference>
<dbReference type="PROSITE" id="PS00330">
    <property type="entry name" value="HEMOLYSIN_CALCIUM"/>
    <property type="match status" value="1"/>
</dbReference>
<feature type="region of interest" description="Disordered" evidence="3">
    <location>
        <begin position="1"/>
        <end position="21"/>
    </location>
</feature>
<dbReference type="InterPro" id="IPR018511">
    <property type="entry name" value="Hemolysin-typ_Ca-bd_CS"/>
</dbReference>
<evidence type="ECO:0000256" key="3">
    <source>
        <dbReference type="SAM" id="MobiDB-lite"/>
    </source>
</evidence>
<dbReference type="Gene3D" id="2.150.10.10">
    <property type="entry name" value="Serralysin-like metalloprotease, C-terminal"/>
    <property type="match status" value="2"/>
</dbReference>
<comment type="caution">
    <text evidence="4">The sequence shown here is derived from an EMBL/GenBank/DDBJ whole genome shotgun (WGS) entry which is preliminary data.</text>
</comment>
<dbReference type="InterPro" id="IPR011049">
    <property type="entry name" value="Serralysin-like_metalloprot_C"/>
</dbReference>
<proteinExistence type="predicted"/>
<comment type="subcellular location">
    <subcellularLocation>
        <location evidence="1">Secreted</location>
    </subcellularLocation>
</comment>
<dbReference type="GO" id="GO:0005576">
    <property type="term" value="C:extracellular region"/>
    <property type="evidence" value="ECO:0007669"/>
    <property type="project" value="UniProtKB-SubCell"/>
</dbReference>
<evidence type="ECO:0000256" key="2">
    <source>
        <dbReference type="ARBA" id="ARBA00022525"/>
    </source>
</evidence>
<reference evidence="4" key="1">
    <citation type="submission" date="2021-05" db="EMBL/GenBank/DDBJ databases">
        <authorList>
            <person name="Pietrasiak N."/>
            <person name="Ward R."/>
            <person name="Stajich J.E."/>
            <person name="Kurbessoian T."/>
        </authorList>
    </citation>
    <scope>NUCLEOTIDE SEQUENCE</scope>
    <source>
        <strain evidence="4">UHER 2000/2452</strain>
    </source>
</reference>
<evidence type="ECO:0000313" key="4">
    <source>
        <dbReference type="EMBL" id="MBW4657859.1"/>
    </source>
</evidence>
<dbReference type="PRINTS" id="PR00313">
    <property type="entry name" value="CABNDNGRPT"/>
</dbReference>
<dbReference type="InterPro" id="IPR050557">
    <property type="entry name" value="RTX_toxin/Mannuronan_C5-epim"/>
</dbReference>
<gene>
    <name evidence="4" type="ORF">KME15_04240</name>
</gene>
<evidence type="ECO:0000256" key="1">
    <source>
        <dbReference type="ARBA" id="ARBA00004613"/>
    </source>
</evidence>
<dbReference type="Pfam" id="PF00353">
    <property type="entry name" value="HemolysinCabind"/>
    <property type="match status" value="3"/>
</dbReference>
<dbReference type="PANTHER" id="PTHR38340">
    <property type="entry name" value="S-LAYER PROTEIN"/>
    <property type="match status" value="1"/>
</dbReference>
<evidence type="ECO:0008006" key="6">
    <source>
        <dbReference type="Google" id="ProtNLM"/>
    </source>
</evidence>
<evidence type="ECO:0000313" key="5">
    <source>
        <dbReference type="Proteomes" id="UP000757435"/>
    </source>
</evidence>
<dbReference type="InterPro" id="IPR001343">
    <property type="entry name" value="Hemolysn_Ca-bd"/>
</dbReference>
<dbReference type="PANTHER" id="PTHR38340:SF1">
    <property type="entry name" value="S-LAYER PROTEIN"/>
    <property type="match status" value="1"/>
</dbReference>
<keyword evidence="2" id="KW-0964">Secreted</keyword>